<dbReference type="InterPro" id="IPR013196">
    <property type="entry name" value="HTH_11"/>
</dbReference>
<evidence type="ECO:0000259" key="2">
    <source>
        <dbReference type="Pfam" id="PF13280"/>
    </source>
</evidence>
<dbReference type="InterPro" id="IPR036388">
    <property type="entry name" value="WH-like_DNA-bd_sf"/>
</dbReference>
<dbReference type="RefSeq" id="WP_131277310.1">
    <property type="nucleotide sequence ID" value="NZ_CP031395.1"/>
</dbReference>
<gene>
    <name evidence="3" type="ORF">DW355_01250</name>
</gene>
<dbReference type="KEGG" id="hgr:DW355_01250"/>
<dbReference type="EMBL" id="CP031395">
    <property type="protein sequence ID" value="QBK03576.1"/>
    <property type="molecule type" value="Genomic_DNA"/>
</dbReference>
<dbReference type="AlphaFoldDB" id="A0A4P6UGP8"/>
<dbReference type="Pfam" id="PF13280">
    <property type="entry name" value="WYL"/>
    <property type="match status" value="1"/>
</dbReference>
<accession>A0A4P6UGP8</accession>
<dbReference type="Gene3D" id="1.10.10.10">
    <property type="entry name" value="Winged helix-like DNA-binding domain superfamily/Winged helix DNA-binding domain"/>
    <property type="match status" value="1"/>
</dbReference>
<sequence>MSRTERLLTLMEQLRRHRHPVSGGELAGRLGVSLRTLYRDIATLQSQGARIEGEAGVGYVLRPGFTLPPLMFTDDEIEALVLGMRWVSDRADAHLADAARHALSRISAVLPPDLRYTLESSALLVAPRQTLAGSAEVLAQTRTAMREERRVELRYMDAQERETLRIVWPCALAFFEQVSVLVAWCETRQGFRHFRTDRIRGLNLLEARYPRRRLDLLREWRLNEGIAPPSL</sequence>
<proteinExistence type="predicted"/>
<dbReference type="SUPFAM" id="SSF46785">
    <property type="entry name" value="Winged helix' DNA-binding domain"/>
    <property type="match status" value="1"/>
</dbReference>
<name>A0A4P6UGP8_9BURK</name>
<dbReference type="OrthoDB" id="9807255at2"/>
<feature type="domain" description="Helix-turn-helix type 11" evidence="1">
    <location>
        <begin position="6"/>
        <end position="59"/>
    </location>
</feature>
<protein>
    <submittedName>
        <fullName evidence="3">YafY family transcriptional regulator</fullName>
    </submittedName>
</protein>
<evidence type="ECO:0000313" key="3">
    <source>
        <dbReference type="EMBL" id="QBK03576.1"/>
    </source>
</evidence>
<evidence type="ECO:0000259" key="1">
    <source>
        <dbReference type="Pfam" id="PF08279"/>
    </source>
</evidence>
<dbReference type="InterPro" id="IPR051534">
    <property type="entry name" value="CBASS_pafABC_assoc_protein"/>
</dbReference>
<organism evidence="3 4">
    <name type="scientific">Hylemonella gracilis</name>
    <dbReference type="NCBI Taxonomy" id="80880"/>
    <lineage>
        <taxon>Bacteria</taxon>
        <taxon>Pseudomonadati</taxon>
        <taxon>Pseudomonadota</taxon>
        <taxon>Betaproteobacteria</taxon>
        <taxon>Burkholderiales</taxon>
        <taxon>Comamonadaceae</taxon>
        <taxon>Hylemonella</taxon>
    </lineage>
</organism>
<dbReference type="InterPro" id="IPR026881">
    <property type="entry name" value="WYL_dom"/>
</dbReference>
<dbReference type="PROSITE" id="PS52050">
    <property type="entry name" value="WYL"/>
    <property type="match status" value="1"/>
</dbReference>
<evidence type="ECO:0000313" key="4">
    <source>
        <dbReference type="Proteomes" id="UP000292939"/>
    </source>
</evidence>
<dbReference type="Proteomes" id="UP000292939">
    <property type="component" value="Chromosome"/>
</dbReference>
<reference evidence="3 4" key="1">
    <citation type="submission" date="2018-07" db="EMBL/GenBank/DDBJ databases">
        <title>Exploring interactions and the metabolic potential of the ultra-small soil bacteria Hylemonella gracilis.</title>
        <authorList>
            <person name="Tyc O."/>
            <person name="Kulkarni P."/>
            <person name="Gawehns F."/>
            <person name="Hundscheid M."/>
            <person name="Zweers H."/>
            <person name="Garbeva P."/>
        </authorList>
    </citation>
    <scope>NUCLEOTIDE SEQUENCE [LARGE SCALE GENOMIC DNA]</scope>
    <source>
        <strain evidence="3 4">NS1</strain>
    </source>
</reference>
<dbReference type="PANTHER" id="PTHR34580">
    <property type="match status" value="1"/>
</dbReference>
<dbReference type="PANTHER" id="PTHR34580:SF3">
    <property type="entry name" value="PROTEIN PAFB"/>
    <property type="match status" value="1"/>
</dbReference>
<dbReference type="InterPro" id="IPR036390">
    <property type="entry name" value="WH_DNA-bd_sf"/>
</dbReference>
<feature type="domain" description="WYL" evidence="2">
    <location>
        <begin position="136"/>
        <end position="202"/>
    </location>
</feature>
<dbReference type="Pfam" id="PF08279">
    <property type="entry name" value="HTH_11"/>
    <property type="match status" value="1"/>
</dbReference>